<evidence type="ECO:0000259" key="2">
    <source>
        <dbReference type="Pfam" id="PF04909"/>
    </source>
</evidence>
<dbReference type="SUPFAM" id="SSF51556">
    <property type="entry name" value="Metallo-dependent hydrolases"/>
    <property type="match status" value="1"/>
</dbReference>
<reference evidence="3 4" key="2">
    <citation type="submission" date="2016-12" db="EMBL/GenBank/DDBJ databases">
        <title>Draft Genome Sequence of Cystobacter ferrugineus Strain Cbfe23.</title>
        <authorList>
            <person name="Akbar S."/>
            <person name="Dowd S.E."/>
            <person name="Stevens D.C."/>
        </authorList>
    </citation>
    <scope>NUCLEOTIDE SEQUENCE [LARGE SCALE GENOMIC DNA]</scope>
    <source>
        <strain evidence="3 4">Cbfe23</strain>
    </source>
</reference>
<dbReference type="GO" id="GO:0016831">
    <property type="term" value="F:carboxy-lyase activity"/>
    <property type="evidence" value="ECO:0007669"/>
    <property type="project" value="InterPro"/>
</dbReference>
<dbReference type="RefSeq" id="WP_071896611.1">
    <property type="nucleotide sequence ID" value="NZ_MPIN01000001.1"/>
</dbReference>
<evidence type="ECO:0000256" key="1">
    <source>
        <dbReference type="ARBA" id="ARBA00023239"/>
    </source>
</evidence>
<dbReference type="Proteomes" id="UP000182229">
    <property type="component" value="Unassembled WGS sequence"/>
</dbReference>
<feature type="domain" description="Amidohydrolase-related" evidence="2">
    <location>
        <begin position="18"/>
        <end position="316"/>
    </location>
</feature>
<dbReference type="InterPro" id="IPR032466">
    <property type="entry name" value="Metal_Hydrolase"/>
</dbReference>
<protein>
    <submittedName>
        <fullName evidence="3">Amidohydrolase</fullName>
    </submittedName>
</protein>
<dbReference type="PANTHER" id="PTHR21240:SF28">
    <property type="entry name" value="ISO-OROTATE DECARBOXYLASE (EUROFUNG)"/>
    <property type="match status" value="1"/>
</dbReference>
<evidence type="ECO:0000313" key="4">
    <source>
        <dbReference type="Proteomes" id="UP000182229"/>
    </source>
</evidence>
<dbReference type="CDD" id="cd01292">
    <property type="entry name" value="metallo-dependent_hydrolases"/>
    <property type="match status" value="1"/>
</dbReference>
<dbReference type="STRING" id="83449.BON30_04810"/>
<dbReference type="InterPro" id="IPR006680">
    <property type="entry name" value="Amidohydro-rel"/>
</dbReference>
<dbReference type="OrthoDB" id="5172791at2"/>
<keyword evidence="1" id="KW-0456">Lyase</keyword>
<comment type="caution">
    <text evidence="3">The sequence shown here is derived from an EMBL/GenBank/DDBJ whole genome shotgun (WGS) entry which is preliminary data.</text>
</comment>
<keyword evidence="4" id="KW-1185">Reference proteome</keyword>
<evidence type="ECO:0000313" key="3">
    <source>
        <dbReference type="EMBL" id="OJH42516.1"/>
    </source>
</evidence>
<organism evidence="3 4">
    <name type="scientific">Cystobacter ferrugineus</name>
    <dbReference type="NCBI Taxonomy" id="83449"/>
    <lineage>
        <taxon>Bacteria</taxon>
        <taxon>Pseudomonadati</taxon>
        <taxon>Myxococcota</taxon>
        <taxon>Myxococcia</taxon>
        <taxon>Myxococcales</taxon>
        <taxon>Cystobacterineae</taxon>
        <taxon>Archangiaceae</taxon>
        <taxon>Cystobacter</taxon>
    </lineage>
</organism>
<dbReference type="GO" id="GO:0005737">
    <property type="term" value="C:cytoplasm"/>
    <property type="evidence" value="ECO:0007669"/>
    <property type="project" value="TreeGrafter"/>
</dbReference>
<sequence length="324" mass="37099">MTTRELPATSPRAPRAFDVHVHLFPGMLARFIWKWFEENAWQIRHKPTPEETFDLLARYGIERMVGLCYTHQPGLAGMLNDFMAELVAAHPERLVGFGTVLPGEEGFEAEVQRALGELNLSGIKIHCHVQKIAPDDDRMLPVFDAIAETGKVLQIHCGPVSESNAHKHEIDDLCAVPRFVRAMRRTPDIKVIVPHIGYDEVQLYLDMLDEFPNLYLDTAMAFGGYRVARGEALPDVRPLALARYEKGQKPRLPELWKPALEQLVPQIMERPERFLFGTDFPNLPYDPDLEMRELERYLPEDVLRQVLWDNAARLFGPAERQGRT</sequence>
<dbReference type="GO" id="GO:0019748">
    <property type="term" value="P:secondary metabolic process"/>
    <property type="evidence" value="ECO:0007669"/>
    <property type="project" value="TreeGrafter"/>
</dbReference>
<accession>A0A1L9BJY8</accession>
<dbReference type="AlphaFoldDB" id="A0A1L9BJY8"/>
<reference evidence="4" key="1">
    <citation type="submission" date="2016-11" db="EMBL/GenBank/DDBJ databases">
        <authorList>
            <person name="Shukria A."/>
            <person name="Stevens D.C."/>
        </authorList>
    </citation>
    <scope>NUCLEOTIDE SEQUENCE [LARGE SCALE GENOMIC DNA]</scope>
    <source>
        <strain evidence="4">Cbfe23</strain>
    </source>
</reference>
<keyword evidence="3" id="KW-0378">Hydrolase</keyword>
<name>A0A1L9BJY8_9BACT</name>
<dbReference type="EMBL" id="MPIN01000001">
    <property type="protein sequence ID" value="OJH42516.1"/>
    <property type="molecule type" value="Genomic_DNA"/>
</dbReference>
<dbReference type="InterPro" id="IPR032465">
    <property type="entry name" value="ACMSD"/>
</dbReference>
<dbReference type="Pfam" id="PF04909">
    <property type="entry name" value="Amidohydro_2"/>
    <property type="match status" value="1"/>
</dbReference>
<dbReference type="PANTHER" id="PTHR21240">
    <property type="entry name" value="2-AMINO-3-CARBOXYLMUCONATE-6-SEMIALDEHYDE DECARBOXYLASE"/>
    <property type="match status" value="1"/>
</dbReference>
<dbReference type="Gene3D" id="3.20.20.140">
    <property type="entry name" value="Metal-dependent hydrolases"/>
    <property type="match status" value="1"/>
</dbReference>
<dbReference type="GO" id="GO:0016787">
    <property type="term" value="F:hydrolase activity"/>
    <property type="evidence" value="ECO:0007669"/>
    <property type="project" value="UniProtKB-KW"/>
</dbReference>
<gene>
    <name evidence="3" type="ORF">BON30_04810</name>
</gene>
<proteinExistence type="predicted"/>